<evidence type="ECO:0000259" key="8">
    <source>
        <dbReference type="Pfam" id="PF13191"/>
    </source>
</evidence>
<comment type="caution">
    <text evidence="11">The sequence shown here is derived from an EMBL/GenBank/DDBJ whole genome shotgun (WGS) entry which is preliminary data.</text>
</comment>
<proteinExistence type="inferred from homology"/>
<dbReference type="InterPro" id="IPR048866">
    <property type="entry name" value="ORC5_lid"/>
</dbReference>
<organism evidence="11 12">
    <name type="scientific">Polyrhizophydium stewartii</name>
    <dbReference type="NCBI Taxonomy" id="2732419"/>
    <lineage>
        <taxon>Eukaryota</taxon>
        <taxon>Fungi</taxon>
        <taxon>Fungi incertae sedis</taxon>
        <taxon>Chytridiomycota</taxon>
        <taxon>Chytridiomycota incertae sedis</taxon>
        <taxon>Chytridiomycetes</taxon>
        <taxon>Rhizophydiales</taxon>
        <taxon>Rhizophydiales incertae sedis</taxon>
        <taxon>Polyrhizophydium</taxon>
    </lineage>
</organism>
<evidence type="ECO:0000313" key="12">
    <source>
        <dbReference type="Proteomes" id="UP001527925"/>
    </source>
</evidence>
<dbReference type="PANTHER" id="PTHR12705:SF0">
    <property type="entry name" value="ORIGIN RECOGNITION COMPLEX SUBUNIT 5"/>
    <property type="match status" value="1"/>
</dbReference>
<dbReference type="InterPro" id="IPR047088">
    <property type="entry name" value="ORC5_C"/>
</dbReference>
<dbReference type="Pfam" id="PF13191">
    <property type="entry name" value="AAA_16"/>
    <property type="match status" value="1"/>
</dbReference>
<dbReference type="PANTHER" id="PTHR12705">
    <property type="entry name" value="ORIGIN RECOGNITION COMPLEX SUBUNIT 5"/>
    <property type="match status" value="1"/>
</dbReference>
<evidence type="ECO:0008006" key="13">
    <source>
        <dbReference type="Google" id="ProtNLM"/>
    </source>
</evidence>
<feature type="domain" description="ORC5 lid" evidence="10">
    <location>
        <begin position="203"/>
        <end position="257"/>
    </location>
</feature>
<reference evidence="11 12" key="1">
    <citation type="submission" date="2023-09" db="EMBL/GenBank/DDBJ databases">
        <title>Pangenome analysis of Batrachochytrium dendrobatidis and related Chytrids.</title>
        <authorList>
            <person name="Yacoub M.N."/>
            <person name="Stajich J.E."/>
            <person name="James T.Y."/>
        </authorList>
    </citation>
    <scope>NUCLEOTIDE SEQUENCE [LARGE SCALE GENOMIC DNA]</scope>
    <source>
        <strain evidence="11 12">JEL0888</strain>
    </source>
</reference>
<dbReference type="EMBL" id="JADGIZ020000046">
    <property type="protein sequence ID" value="KAL2913459.1"/>
    <property type="molecule type" value="Genomic_DNA"/>
</dbReference>
<feature type="domain" description="Origin recognition complex subunit 5 C-terminal" evidence="9">
    <location>
        <begin position="360"/>
        <end position="494"/>
    </location>
</feature>
<dbReference type="Pfam" id="PF21639">
    <property type="entry name" value="ORC5_lid"/>
    <property type="match status" value="1"/>
</dbReference>
<gene>
    <name evidence="11" type="ORF">HK105_207071</name>
</gene>
<feature type="compositionally biased region" description="Basic and acidic residues" evidence="7">
    <location>
        <begin position="306"/>
        <end position="319"/>
    </location>
</feature>
<evidence type="ECO:0000259" key="10">
    <source>
        <dbReference type="Pfam" id="PF21639"/>
    </source>
</evidence>
<comment type="similarity">
    <text evidence="2">Belongs to the ORC5 family.</text>
</comment>
<dbReference type="Gene3D" id="3.40.50.300">
    <property type="entry name" value="P-loop containing nucleotide triphosphate hydrolases"/>
    <property type="match status" value="1"/>
</dbReference>
<feature type="region of interest" description="Disordered" evidence="7">
    <location>
        <begin position="287"/>
        <end position="342"/>
    </location>
</feature>
<evidence type="ECO:0000256" key="7">
    <source>
        <dbReference type="SAM" id="MobiDB-lite"/>
    </source>
</evidence>
<evidence type="ECO:0000256" key="6">
    <source>
        <dbReference type="ARBA" id="ARBA00023242"/>
    </source>
</evidence>
<evidence type="ECO:0000256" key="4">
    <source>
        <dbReference type="ARBA" id="ARBA00022741"/>
    </source>
</evidence>
<dbReference type="InterPro" id="IPR027417">
    <property type="entry name" value="P-loop_NTPase"/>
</dbReference>
<comment type="subcellular location">
    <subcellularLocation>
        <location evidence="1">Nucleus</location>
    </subcellularLocation>
</comment>
<evidence type="ECO:0000259" key="9">
    <source>
        <dbReference type="Pfam" id="PF14630"/>
    </source>
</evidence>
<keyword evidence="6" id="KW-0539">Nucleus</keyword>
<accession>A0ABR4N1S7</accession>
<keyword evidence="5" id="KW-0067">ATP-binding</keyword>
<keyword evidence="4" id="KW-0547">Nucleotide-binding</keyword>
<evidence type="ECO:0000256" key="5">
    <source>
        <dbReference type="ARBA" id="ARBA00022840"/>
    </source>
</evidence>
<dbReference type="Pfam" id="PF14630">
    <property type="entry name" value="ORC5_C"/>
    <property type="match status" value="1"/>
</dbReference>
<evidence type="ECO:0000256" key="3">
    <source>
        <dbReference type="ARBA" id="ARBA00022705"/>
    </source>
</evidence>
<evidence type="ECO:0000313" key="11">
    <source>
        <dbReference type="EMBL" id="KAL2913459.1"/>
    </source>
</evidence>
<protein>
    <recommendedName>
        <fullName evidence="13">Origin recognition complex subunit 5</fullName>
    </recommendedName>
</protein>
<keyword evidence="12" id="KW-1185">Reference proteome</keyword>
<dbReference type="SUPFAM" id="SSF52540">
    <property type="entry name" value="P-loop containing nucleoside triphosphate hydrolases"/>
    <property type="match status" value="1"/>
</dbReference>
<dbReference type="InterPro" id="IPR041664">
    <property type="entry name" value="AAA_16"/>
</dbReference>
<dbReference type="Proteomes" id="UP001527925">
    <property type="component" value="Unassembled WGS sequence"/>
</dbReference>
<sequence length="501" mass="54953">MGPDAPPGDVVPPSVLVSGPASTGKTTVLRHLLAAAAVAPHVCWIRCHETVTPRLLFEAVLNRICGVRPGRDNGFRAVRCDAADLFVDAVRDACGERDAADAAIGVDPCAWFLVLDDVDALLEIGAPTLLPMLMKLAELTRLNLCVVMVTRLSWDSLAPSASAMRPLIVTFPVYSKDKRTHEALAILSRACPPDEPRAMFDMFARVIYDTFSKACRDVGELLYLVERLFPKFIEPAVQGRVLRTQESKLFALFETHMRTALTSLFLRDTASAEWERKLGIGAGALRDPAAAPAAPPAADATEIAGDTERDGQDSRDRNNEVGGADRGNNDEAGDDGDDGDWRLTTAAPVRSAATGDVFELPYYAKFLLIASFLASYNPPRLDRRFFTKQGEGRRARKKAGGDLVQENKKLRQQLLGPKAFPVERMLAIFYSIVDSDLDAGFRVYSAIASLISLRLMLRVSGMDRLDDMRCKCNANYALVHRVAQSVRFDLSKYLFDFVALA</sequence>
<dbReference type="InterPro" id="IPR020796">
    <property type="entry name" value="ORC5"/>
</dbReference>
<feature type="domain" description="Orc1-like AAA ATPase" evidence="8">
    <location>
        <begin position="12"/>
        <end position="147"/>
    </location>
</feature>
<feature type="compositionally biased region" description="Low complexity" evidence="7">
    <location>
        <begin position="287"/>
        <end position="300"/>
    </location>
</feature>
<evidence type="ECO:0000256" key="2">
    <source>
        <dbReference type="ARBA" id="ARBA00006269"/>
    </source>
</evidence>
<evidence type="ECO:0000256" key="1">
    <source>
        <dbReference type="ARBA" id="ARBA00004123"/>
    </source>
</evidence>
<name>A0ABR4N1S7_9FUNG</name>
<keyword evidence="3" id="KW-0235">DNA replication</keyword>